<proteinExistence type="predicted"/>
<evidence type="ECO:0008006" key="3">
    <source>
        <dbReference type="Google" id="ProtNLM"/>
    </source>
</evidence>
<dbReference type="Proteomes" id="UP000832097">
    <property type="component" value="Chromosome"/>
</dbReference>
<sequence length="170" mass="18940">MWDQFRDEDGASTHPQRPMILGPLFTARASGTVPTGAVVDKMIIVGSLLDREAFPWPADWYRRRVDEHAGGDASARLRLWFMDNATHGDDETQQNQTHTIPYVGALHTALRQLAAWVEDGVEPAASTDYTVENRQISIPETLAERGGVQPIVCGSRRVTQTLLACEWAKR</sequence>
<keyword evidence="2" id="KW-1185">Reference proteome</keyword>
<protein>
    <recommendedName>
        <fullName evidence="3">Tannase/feruloyl esterase family alpha/beta hydrolase</fullName>
    </recommendedName>
</protein>
<evidence type="ECO:0000313" key="1">
    <source>
        <dbReference type="EMBL" id="UOE44972.1"/>
    </source>
</evidence>
<organism evidence="1 2">
    <name type="scientific">Agromyces larvae</name>
    <dbReference type="NCBI Taxonomy" id="2929802"/>
    <lineage>
        <taxon>Bacteria</taxon>
        <taxon>Bacillati</taxon>
        <taxon>Actinomycetota</taxon>
        <taxon>Actinomycetes</taxon>
        <taxon>Micrococcales</taxon>
        <taxon>Microbacteriaceae</taxon>
        <taxon>Agromyces</taxon>
    </lineage>
</organism>
<accession>A0ABY4C3H2</accession>
<evidence type="ECO:0000313" key="2">
    <source>
        <dbReference type="Proteomes" id="UP000832097"/>
    </source>
</evidence>
<reference evidence="1 2" key="1">
    <citation type="submission" date="2022-03" db="EMBL/GenBank/DDBJ databases">
        <title>Mucilaginibacter sp. isolated from the gut of Protaetia brevitarsis seulensis larvae.</title>
        <authorList>
            <person name="Won M."/>
            <person name="Kim S.-J."/>
            <person name="Kwon S.-W."/>
        </authorList>
    </citation>
    <scope>NUCLEOTIDE SEQUENCE [LARGE SCALE GENOMIC DNA]</scope>
    <source>
        <strain evidence="1 2">CFWR-12</strain>
    </source>
</reference>
<gene>
    <name evidence="1" type="ORF">MTO99_04105</name>
</gene>
<dbReference type="EMBL" id="CP094528">
    <property type="protein sequence ID" value="UOE44972.1"/>
    <property type="molecule type" value="Genomic_DNA"/>
</dbReference>
<name>A0ABY4C3H2_9MICO</name>
<dbReference type="RefSeq" id="WP_243557178.1">
    <property type="nucleotide sequence ID" value="NZ_CP094528.1"/>
</dbReference>